<dbReference type="SUPFAM" id="SSF48613">
    <property type="entry name" value="Heme oxygenase-like"/>
    <property type="match status" value="1"/>
</dbReference>
<feature type="non-terminal residue" evidence="2">
    <location>
        <position position="1"/>
    </location>
</feature>
<reference evidence="2" key="1">
    <citation type="submission" date="2021-02" db="EMBL/GenBank/DDBJ databases">
        <authorList>
            <person name="Nowell W R."/>
        </authorList>
    </citation>
    <scope>NUCLEOTIDE SEQUENCE</scope>
</reference>
<gene>
    <name evidence="2" type="ORF">BYL167_LOCUS37341</name>
    <name evidence="1" type="ORF">GIL414_LOCUS24596</name>
</gene>
<sequence length="147" mass="16860">IKKTALVIEFAISRFTGIERQIDIKTNRYCVNGNYDQDLNVPYPNGDNLLRELQTAGWDASFLPIVIGATGEVLLVWIKGLIALLPCTLLCFKVGAWMIASGVQPTVRRYADFIDYYRDQVRRDRLIYFLDLTNRLVNDCSHEQKKS</sequence>
<evidence type="ECO:0000313" key="2">
    <source>
        <dbReference type="EMBL" id="CAF4531925.1"/>
    </source>
</evidence>
<evidence type="ECO:0000313" key="1">
    <source>
        <dbReference type="EMBL" id="CAF4271938.1"/>
    </source>
</evidence>
<proteinExistence type="predicted"/>
<protein>
    <submittedName>
        <fullName evidence="2">Uncharacterized protein</fullName>
    </submittedName>
</protein>
<evidence type="ECO:0000313" key="3">
    <source>
        <dbReference type="Proteomes" id="UP000681967"/>
    </source>
</evidence>
<organism evidence="2 3">
    <name type="scientific">Rotaria magnacalcarata</name>
    <dbReference type="NCBI Taxonomy" id="392030"/>
    <lineage>
        <taxon>Eukaryota</taxon>
        <taxon>Metazoa</taxon>
        <taxon>Spiralia</taxon>
        <taxon>Gnathifera</taxon>
        <taxon>Rotifera</taxon>
        <taxon>Eurotatoria</taxon>
        <taxon>Bdelloidea</taxon>
        <taxon>Philodinida</taxon>
        <taxon>Philodinidae</taxon>
        <taxon>Rotaria</taxon>
    </lineage>
</organism>
<comment type="caution">
    <text evidence="2">The sequence shown here is derived from an EMBL/GenBank/DDBJ whole genome shotgun (WGS) entry which is preliminary data.</text>
</comment>
<dbReference type="EMBL" id="CAJOBJ010030856">
    <property type="protein sequence ID" value="CAF4271938.1"/>
    <property type="molecule type" value="Genomic_DNA"/>
</dbReference>
<dbReference type="InterPro" id="IPR016084">
    <property type="entry name" value="Haem_Oase-like_multi-hlx"/>
</dbReference>
<dbReference type="EMBL" id="CAJOBH010084283">
    <property type="protein sequence ID" value="CAF4531925.1"/>
    <property type="molecule type" value="Genomic_DNA"/>
</dbReference>
<dbReference type="Proteomes" id="UP000681720">
    <property type="component" value="Unassembled WGS sequence"/>
</dbReference>
<dbReference type="AlphaFoldDB" id="A0A8S2Y3M4"/>
<name>A0A8S2Y3M4_9BILA</name>
<dbReference type="Proteomes" id="UP000681967">
    <property type="component" value="Unassembled WGS sequence"/>
</dbReference>
<accession>A0A8S2Y3M4</accession>